<dbReference type="Proteomes" id="UP000298327">
    <property type="component" value="Unassembled WGS sequence"/>
</dbReference>
<evidence type="ECO:0000313" key="4">
    <source>
        <dbReference type="Proteomes" id="UP000298327"/>
    </source>
</evidence>
<keyword evidence="4" id="KW-1185">Reference proteome</keyword>
<sequence>MQLPTRNSPAYPYRDSPASNCSQTGVEMFSEPAPGEPSLAERISDSSLLHLVRGVSANISRNARTYLSSNQDASAVDSMLEIERQLSRASLEFAKVMNAFRTINRLPPEILATIFSFVGYGFPVVTLSQVCQRWRQVALQTPCLWTLYNTSEREVYLPLFLQRSGAAPFTVQSVLYPDDARRPTRVLPLICSNLGRMRTLSVVYAATGPDIEGYVSEVIQKATSPATALLRLSIKSYTRLDGRVFSPVFGGVMPVLKHLCLCYVSIWPQCIVPSLQSLSLTHSTTTLDTFLDALEVLHNLQKLAMTEVELTHDGQLPPKRSISAPYLQLLRLDVPPPSFRNYAHMLACLAPATTVSTYLVIQPRHAPMSVFGAARPEPLNLFTSLTKLKLEVSDRYTSFTASNASATAFVNFHLSAASVPAALTPAGILMHPAVFLPTENITSLAVADQIDINLRGGHTIWPVPVWAALFSGMRGLRALAFDCMCPIRAPPRSSRSPRTRTGCIRFRSVELAAKAREAMKGVVEDVGALRPMEDPEESVIPIPRCFWDEPWKHEFLV</sequence>
<dbReference type="SMART" id="SM00256">
    <property type="entry name" value="FBOX"/>
    <property type="match status" value="1"/>
</dbReference>
<dbReference type="InterPro" id="IPR036047">
    <property type="entry name" value="F-box-like_dom_sf"/>
</dbReference>
<evidence type="ECO:0000256" key="1">
    <source>
        <dbReference type="SAM" id="MobiDB-lite"/>
    </source>
</evidence>
<dbReference type="OrthoDB" id="3266451at2759"/>
<dbReference type="InterPro" id="IPR001810">
    <property type="entry name" value="F-box_dom"/>
</dbReference>
<dbReference type="InterPro" id="IPR032675">
    <property type="entry name" value="LRR_dom_sf"/>
</dbReference>
<dbReference type="SUPFAM" id="SSF52047">
    <property type="entry name" value="RNI-like"/>
    <property type="match status" value="1"/>
</dbReference>
<dbReference type="STRING" id="205917.A0A4Y9Z6U3"/>
<organism evidence="3 4">
    <name type="scientific">Dentipellis fragilis</name>
    <dbReference type="NCBI Taxonomy" id="205917"/>
    <lineage>
        <taxon>Eukaryota</taxon>
        <taxon>Fungi</taxon>
        <taxon>Dikarya</taxon>
        <taxon>Basidiomycota</taxon>
        <taxon>Agaricomycotina</taxon>
        <taxon>Agaricomycetes</taxon>
        <taxon>Russulales</taxon>
        <taxon>Hericiaceae</taxon>
        <taxon>Dentipellis</taxon>
    </lineage>
</organism>
<protein>
    <recommendedName>
        <fullName evidence="2">F-box domain-containing protein</fullName>
    </recommendedName>
</protein>
<dbReference type="PROSITE" id="PS50181">
    <property type="entry name" value="FBOX"/>
    <property type="match status" value="1"/>
</dbReference>
<proteinExistence type="predicted"/>
<accession>A0A4Y9Z6U3</accession>
<dbReference type="Gene3D" id="3.80.10.10">
    <property type="entry name" value="Ribonuclease Inhibitor"/>
    <property type="match status" value="1"/>
</dbReference>
<dbReference type="EMBL" id="SEOQ01000117">
    <property type="protein sequence ID" value="TFY70184.1"/>
    <property type="molecule type" value="Genomic_DNA"/>
</dbReference>
<feature type="region of interest" description="Disordered" evidence="1">
    <location>
        <begin position="1"/>
        <end position="23"/>
    </location>
</feature>
<name>A0A4Y9Z6U3_9AGAM</name>
<feature type="domain" description="F-box" evidence="2">
    <location>
        <begin position="100"/>
        <end position="148"/>
    </location>
</feature>
<evidence type="ECO:0000259" key="2">
    <source>
        <dbReference type="PROSITE" id="PS50181"/>
    </source>
</evidence>
<dbReference type="Pfam" id="PF12937">
    <property type="entry name" value="F-box-like"/>
    <property type="match status" value="1"/>
</dbReference>
<dbReference type="AlphaFoldDB" id="A0A4Y9Z6U3"/>
<evidence type="ECO:0000313" key="3">
    <source>
        <dbReference type="EMBL" id="TFY70184.1"/>
    </source>
</evidence>
<gene>
    <name evidence="3" type="ORF">EVG20_g2832</name>
</gene>
<dbReference type="SUPFAM" id="SSF81383">
    <property type="entry name" value="F-box domain"/>
    <property type="match status" value="1"/>
</dbReference>
<comment type="caution">
    <text evidence="3">The sequence shown here is derived from an EMBL/GenBank/DDBJ whole genome shotgun (WGS) entry which is preliminary data.</text>
</comment>
<reference evidence="3 4" key="1">
    <citation type="submission" date="2019-02" db="EMBL/GenBank/DDBJ databases">
        <title>Genome sequencing of the rare red list fungi Dentipellis fragilis.</title>
        <authorList>
            <person name="Buettner E."/>
            <person name="Kellner H."/>
        </authorList>
    </citation>
    <scope>NUCLEOTIDE SEQUENCE [LARGE SCALE GENOMIC DNA]</scope>
    <source>
        <strain evidence="3 4">DSM 105465</strain>
    </source>
</reference>